<proteinExistence type="predicted"/>
<feature type="region of interest" description="Disordered" evidence="2">
    <location>
        <begin position="151"/>
        <end position="177"/>
    </location>
</feature>
<accession>A0AAV1NS12</accession>
<feature type="coiled-coil region" evidence="1">
    <location>
        <begin position="258"/>
        <end position="299"/>
    </location>
</feature>
<evidence type="ECO:0000256" key="1">
    <source>
        <dbReference type="SAM" id="Coils"/>
    </source>
</evidence>
<dbReference type="EMBL" id="CAWUFR010000052">
    <property type="protein sequence ID" value="CAK6961773.1"/>
    <property type="molecule type" value="Genomic_DNA"/>
</dbReference>
<dbReference type="AlphaFoldDB" id="A0AAV1NS12"/>
<feature type="region of interest" description="Disordered" evidence="2">
    <location>
        <begin position="311"/>
        <end position="338"/>
    </location>
</feature>
<evidence type="ECO:0000313" key="4">
    <source>
        <dbReference type="Proteomes" id="UP001314229"/>
    </source>
</evidence>
<evidence type="ECO:0000256" key="2">
    <source>
        <dbReference type="SAM" id="MobiDB-lite"/>
    </source>
</evidence>
<feature type="region of interest" description="Disordered" evidence="2">
    <location>
        <begin position="1"/>
        <end position="20"/>
    </location>
</feature>
<keyword evidence="4" id="KW-1185">Reference proteome</keyword>
<keyword evidence="1" id="KW-0175">Coiled coil</keyword>
<sequence length="338" mass="38959">MKKKNEETRGGKEINPYAENMDIDRDVAESRKNGLTQSSPILMSERGEQDFRHCLKMWQTQLLNHIQDIGEYIMACTSPAKLMQSDDHELKEMRLGLQVLSYSGCLLFESNMSRDEHYKQCLETGDRTAVGMNRKYKAAKEQAEVLKKVVQKQENKNHGAKQTAQRPTKEASSHYKLQLSSRNQRVYPEKYIMACTSPAKLMQSDDHELKEMRLGLQVLSYSSCLLFESNMSRDEHYKQCLETGDRTLKIAVGMNRKYKAAKEQAEVLKKVVQKQETEIMELNRQLKDLQKKHQAITNYVSDAELIELVKEKEGSSQKQEVTDGIPGEPEEQGLFRNE</sequence>
<name>A0AAV1NS12_SCOSC</name>
<feature type="compositionally biased region" description="Basic and acidic residues" evidence="2">
    <location>
        <begin position="1"/>
        <end position="12"/>
    </location>
</feature>
<protein>
    <submittedName>
        <fullName evidence="3">Uncharacterized protein</fullName>
    </submittedName>
</protein>
<organism evidence="3 4">
    <name type="scientific">Scomber scombrus</name>
    <name type="common">Atlantic mackerel</name>
    <name type="synonym">Scomber vernalis</name>
    <dbReference type="NCBI Taxonomy" id="13677"/>
    <lineage>
        <taxon>Eukaryota</taxon>
        <taxon>Metazoa</taxon>
        <taxon>Chordata</taxon>
        <taxon>Craniata</taxon>
        <taxon>Vertebrata</taxon>
        <taxon>Euteleostomi</taxon>
        <taxon>Actinopterygii</taxon>
        <taxon>Neopterygii</taxon>
        <taxon>Teleostei</taxon>
        <taxon>Neoteleostei</taxon>
        <taxon>Acanthomorphata</taxon>
        <taxon>Pelagiaria</taxon>
        <taxon>Scombriformes</taxon>
        <taxon>Scombridae</taxon>
        <taxon>Scomber</taxon>
    </lineage>
</organism>
<comment type="caution">
    <text evidence="3">The sequence shown here is derived from an EMBL/GenBank/DDBJ whole genome shotgun (WGS) entry which is preliminary data.</text>
</comment>
<dbReference type="Proteomes" id="UP001314229">
    <property type="component" value="Unassembled WGS sequence"/>
</dbReference>
<reference evidence="3 4" key="1">
    <citation type="submission" date="2024-01" db="EMBL/GenBank/DDBJ databases">
        <authorList>
            <person name="Alioto T."/>
            <person name="Alioto T."/>
            <person name="Gomez Garrido J."/>
        </authorList>
    </citation>
    <scope>NUCLEOTIDE SEQUENCE [LARGE SCALE GENOMIC DNA]</scope>
</reference>
<evidence type="ECO:0000313" key="3">
    <source>
        <dbReference type="EMBL" id="CAK6961773.1"/>
    </source>
</evidence>
<gene>
    <name evidence="3" type="ORF">FSCOSCO3_A002575</name>
</gene>